<evidence type="ECO:0008006" key="2">
    <source>
        <dbReference type="Google" id="ProtNLM"/>
    </source>
</evidence>
<sequence>MKAARISVIHTFTLCLLTFTVLLFGTAARPARADIDLNNDGPTDVLLQHTSSGAAYYWLLEPSSQGHEIVEDDFLWTGGNRDWEIIGASYLNGDGRHDVLLQNRSSGAVYYWLIGPSGSGVRISDSDFLWSGGDNRWKAVGTPHLDYGDIRDLLFQYGPNGAVYFWSLDTNAADLPYIADDGFLWNGGDSNWKVVGTPDLNADRVDDVVLQHASSGAVYYWTIDPNGPRIDQDDFLWEGGDRDWRLVGTPDLNSDGHDDLLFQNAWDGAVYYWLIDDNGSGPYIYEDDFLWEGGDANWVVRSTGDLNGDRTSDILFQYLPDGATYYWLISDSGLGIDIVDDGYLWSGGDAGWRVIRDR</sequence>
<organism evidence="1">
    <name type="scientific">uncultured Armatimonadetes bacterium</name>
    <dbReference type="NCBI Taxonomy" id="157466"/>
    <lineage>
        <taxon>Bacteria</taxon>
        <taxon>Bacillati</taxon>
        <taxon>Armatimonadota</taxon>
        <taxon>environmental samples</taxon>
    </lineage>
</organism>
<dbReference type="PANTHER" id="PTHR46580:SF2">
    <property type="entry name" value="MAM DOMAIN-CONTAINING PROTEIN"/>
    <property type="match status" value="1"/>
</dbReference>
<protein>
    <recommendedName>
        <fullName evidence="2">VCBS repeat-containing protein</fullName>
    </recommendedName>
</protein>
<accession>A0A6J4IXZ8</accession>
<reference evidence="1" key="1">
    <citation type="submission" date="2020-02" db="EMBL/GenBank/DDBJ databases">
        <authorList>
            <person name="Meier V. D."/>
        </authorList>
    </citation>
    <scope>NUCLEOTIDE SEQUENCE</scope>
    <source>
        <strain evidence="1">AVDCRST_MAG63</strain>
    </source>
</reference>
<proteinExistence type="predicted"/>
<dbReference type="SUPFAM" id="SSF69318">
    <property type="entry name" value="Integrin alpha N-terminal domain"/>
    <property type="match status" value="2"/>
</dbReference>
<evidence type="ECO:0000313" key="1">
    <source>
        <dbReference type="EMBL" id="CAA9262980.1"/>
    </source>
</evidence>
<dbReference type="PANTHER" id="PTHR46580">
    <property type="entry name" value="SENSOR KINASE-RELATED"/>
    <property type="match status" value="1"/>
</dbReference>
<dbReference type="AlphaFoldDB" id="A0A6J4IXZ8"/>
<dbReference type="EMBL" id="CADCTO010000325">
    <property type="protein sequence ID" value="CAA9262980.1"/>
    <property type="molecule type" value="Genomic_DNA"/>
</dbReference>
<dbReference type="InterPro" id="IPR028994">
    <property type="entry name" value="Integrin_alpha_N"/>
</dbReference>
<name>A0A6J4IXZ8_9BACT</name>
<gene>
    <name evidence="1" type="ORF">AVDCRST_MAG63-2618</name>
</gene>